<gene>
    <name evidence="3" type="ORF">BJ322DRAFT_642481</name>
</gene>
<evidence type="ECO:0000256" key="1">
    <source>
        <dbReference type="SAM" id="MobiDB-lite"/>
    </source>
</evidence>
<dbReference type="OrthoDB" id="3346251at2759"/>
<feature type="transmembrane region" description="Helical" evidence="2">
    <location>
        <begin position="120"/>
        <end position="142"/>
    </location>
</feature>
<accession>A0A9P6HL80</accession>
<dbReference type="Proteomes" id="UP000736335">
    <property type="component" value="Unassembled WGS sequence"/>
</dbReference>
<organism evidence="3 4">
    <name type="scientific">Thelephora terrestris</name>
    <dbReference type="NCBI Taxonomy" id="56493"/>
    <lineage>
        <taxon>Eukaryota</taxon>
        <taxon>Fungi</taxon>
        <taxon>Dikarya</taxon>
        <taxon>Basidiomycota</taxon>
        <taxon>Agaricomycotina</taxon>
        <taxon>Agaricomycetes</taxon>
        <taxon>Thelephorales</taxon>
        <taxon>Thelephoraceae</taxon>
        <taxon>Thelephora</taxon>
    </lineage>
</organism>
<reference evidence="3" key="1">
    <citation type="journal article" date="2020" name="Nat. Commun.">
        <title>Large-scale genome sequencing of mycorrhizal fungi provides insights into the early evolution of symbiotic traits.</title>
        <authorList>
            <person name="Miyauchi S."/>
            <person name="Kiss E."/>
            <person name="Kuo A."/>
            <person name="Drula E."/>
            <person name="Kohler A."/>
            <person name="Sanchez-Garcia M."/>
            <person name="Morin E."/>
            <person name="Andreopoulos B."/>
            <person name="Barry K.W."/>
            <person name="Bonito G."/>
            <person name="Buee M."/>
            <person name="Carver A."/>
            <person name="Chen C."/>
            <person name="Cichocki N."/>
            <person name="Clum A."/>
            <person name="Culley D."/>
            <person name="Crous P.W."/>
            <person name="Fauchery L."/>
            <person name="Girlanda M."/>
            <person name="Hayes R.D."/>
            <person name="Keri Z."/>
            <person name="LaButti K."/>
            <person name="Lipzen A."/>
            <person name="Lombard V."/>
            <person name="Magnuson J."/>
            <person name="Maillard F."/>
            <person name="Murat C."/>
            <person name="Nolan M."/>
            <person name="Ohm R.A."/>
            <person name="Pangilinan J."/>
            <person name="Pereira M.F."/>
            <person name="Perotto S."/>
            <person name="Peter M."/>
            <person name="Pfister S."/>
            <person name="Riley R."/>
            <person name="Sitrit Y."/>
            <person name="Stielow J.B."/>
            <person name="Szollosi G."/>
            <person name="Zifcakova L."/>
            <person name="Stursova M."/>
            <person name="Spatafora J.W."/>
            <person name="Tedersoo L."/>
            <person name="Vaario L.M."/>
            <person name="Yamada A."/>
            <person name="Yan M."/>
            <person name="Wang P."/>
            <person name="Xu J."/>
            <person name="Bruns T."/>
            <person name="Baldrian P."/>
            <person name="Vilgalys R."/>
            <person name="Dunand C."/>
            <person name="Henrissat B."/>
            <person name="Grigoriev I.V."/>
            <person name="Hibbett D."/>
            <person name="Nagy L.G."/>
            <person name="Martin F.M."/>
        </authorList>
    </citation>
    <scope>NUCLEOTIDE SEQUENCE</scope>
    <source>
        <strain evidence="3">UH-Tt-Lm1</strain>
    </source>
</reference>
<feature type="region of interest" description="Disordered" evidence="1">
    <location>
        <begin position="294"/>
        <end position="322"/>
    </location>
</feature>
<feature type="transmembrane region" description="Helical" evidence="2">
    <location>
        <begin position="163"/>
        <end position="180"/>
    </location>
</feature>
<keyword evidence="2" id="KW-0812">Transmembrane</keyword>
<sequence>MRFGWSVSKILFILIRYVSILLLFVSDFGYFYHGFSAATCSRYYMAAPVMKVIQIMISQVIIGYRTWAITRRSKEVGLSLLGFGFIVTVMQWYANVDGRIPVQEDGNCSPGNSRTRVPQWVFYLMAVLFDSTTCIISTFFLVRSAGGIKSMSALVRMLFYDGLGYMITLTGVNILNLILYRNSVGKSVQSSGASFGYLVVWIMSQRILIHIHEAAEDRAHQRIFVSHQISAPRDITQAMRNQFNNSAKEGAETTNDGLDVQVQIEEAVMVDYDPIYGREDYRTPRVLWDRKPGVTRGERTSEEQNEWELSSTKSVSKTTDTV</sequence>
<name>A0A9P6HL80_9AGAM</name>
<keyword evidence="2" id="KW-0472">Membrane</keyword>
<feature type="transmembrane region" description="Helical" evidence="2">
    <location>
        <begin position="12"/>
        <end position="31"/>
    </location>
</feature>
<comment type="caution">
    <text evidence="3">The sequence shown here is derived from an EMBL/GenBank/DDBJ whole genome shotgun (WGS) entry which is preliminary data.</text>
</comment>
<dbReference type="AlphaFoldDB" id="A0A9P6HL80"/>
<dbReference type="EMBL" id="WIUZ02000004">
    <property type="protein sequence ID" value="KAF9788546.1"/>
    <property type="molecule type" value="Genomic_DNA"/>
</dbReference>
<evidence type="ECO:0000313" key="3">
    <source>
        <dbReference type="EMBL" id="KAF9788546.1"/>
    </source>
</evidence>
<feature type="transmembrane region" description="Helical" evidence="2">
    <location>
        <begin position="43"/>
        <end position="64"/>
    </location>
</feature>
<keyword evidence="4" id="KW-1185">Reference proteome</keyword>
<reference evidence="3" key="2">
    <citation type="submission" date="2020-11" db="EMBL/GenBank/DDBJ databases">
        <authorList>
            <consortium name="DOE Joint Genome Institute"/>
            <person name="Kuo A."/>
            <person name="Miyauchi S."/>
            <person name="Kiss E."/>
            <person name="Drula E."/>
            <person name="Kohler A."/>
            <person name="Sanchez-Garcia M."/>
            <person name="Andreopoulos B."/>
            <person name="Barry K.W."/>
            <person name="Bonito G."/>
            <person name="Buee M."/>
            <person name="Carver A."/>
            <person name="Chen C."/>
            <person name="Cichocki N."/>
            <person name="Clum A."/>
            <person name="Culley D."/>
            <person name="Crous P.W."/>
            <person name="Fauchery L."/>
            <person name="Girlanda M."/>
            <person name="Hayes R."/>
            <person name="Keri Z."/>
            <person name="Labutti K."/>
            <person name="Lipzen A."/>
            <person name="Lombard V."/>
            <person name="Magnuson J."/>
            <person name="Maillard F."/>
            <person name="Morin E."/>
            <person name="Murat C."/>
            <person name="Nolan M."/>
            <person name="Ohm R."/>
            <person name="Pangilinan J."/>
            <person name="Pereira M."/>
            <person name="Perotto S."/>
            <person name="Peter M."/>
            <person name="Riley R."/>
            <person name="Sitrit Y."/>
            <person name="Stielow B."/>
            <person name="Szollosi G."/>
            <person name="Zifcakova L."/>
            <person name="Stursova M."/>
            <person name="Spatafora J.W."/>
            <person name="Tedersoo L."/>
            <person name="Vaario L.-M."/>
            <person name="Yamada A."/>
            <person name="Yan M."/>
            <person name="Wang P."/>
            <person name="Xu J."/>
            <person name="Bruns T."/>
            <person name="Baldrian P."/>
            <person name="Vilgalys R."/>
            <person name="Henrissat B."/>
            <person name="Grigoriev I.V."/>
            <person name="Hibbett D."/>
            <person name="Nagy L.G."/>
            <person name="Martin F.M."/>
        </authorList>
    </citation>
    <scope>NUCLEOTIDE SEQUENCE</scope>
    <source>
        <strain evidence="3">UH-Tt-Lm1</strain>
    </source>
</reference>
<proteinExistence type="predicted"/>
<evidence type="ECO:0000313" key="4">
    <source>
        <dbReference type="Proteomes" id="UP000736335"/>
    </source>
</evidence>
<feature type="compositionally biased region" description="Low complexity" evidence="1">
    <location>
        <begin position="310"/>
        <end position="322"/>
    </location>
</feature>
<protein>
    <submittedName>
        <fullName evidence="3">Uncharacterized protein</fullName>
    </submittedName>
</protein>
<keyword evidence="2" id="KW-1133">Transmembrane helix</keyword>
<evidence type="ECO:0000256" key="2">
    <source>
        <dbReference type="SAM" id="Phobius"/>
    </source>
</evidence>